<gene>
    <name evidence="2" type="ORF">GCM10007147_44130</name>
</gene>
<sequence length="121" mass="13183">MTDLVRHLLGNASDARRWLIDHAPPGATDRGEAARTITLTHPDHDSCPAPIRDAWQHRVEAARAYAKALANLGFAATQVLPDLLHLHSARLFGPDPDAERACLALARAAALSWNARTKEPQ</sequence>
<dbReference type="InterPro" id="IPR023809">
    <property type="entry name" value="Thiopep_bacteriocin_synth_dom"/>
</dbReference>
<dbReference type="Pfam" id="PF14028">
    <property type="entry name" value="Lant_dehydr_C"/>
    <property type="match status" value="1"/>
</dbReference>
<dbReference type="Proteomes" id="UP000654947">
    <property type="component" value="Unassembled WGS sequence"/>
</dbReference>
<protein>
    <recommendedName>
        <fullName evidence="1">Thiopeptide-type bacteriocin biosynthesis domain-containing protein</fullName>
    </recommendedName>
</protein>
<accession>A0A918XM55</accession>
<dbReference type="AlphaFoldDB" id="A0A918XM55"/>
<keyword evidence="3" id="KW-1185">Reference proteome</keyword>
<evidence type="ECO:0000313" key="3">
    <source>
        <dbReference type="Proteomes" id="UP000654947"/>
    </source>
</evidence>
<comment type="caution">
    <text evidence="2">The sequence shown here is derived from an EMBL/GenBank/DDBJ whole genome shotgun (WGS) entry which is preliminary data.</text>
</comment>
<dbReference type="RefSeq" id="WP_026115896.1">
    <property type="nucleotide sequence ID" value="NZ_BMXL01000040.1"/>
</dbReference>
<reference evidence="2 3" key="1">
    <citation type="journal article" date="2014" name="Int. J. Syst. Evol. Microbiol.">
        <title>Complete genome sequence of Corynebacterium casei LMG S-19264T (=DSM 44701T), isolated from a smear-ripened cheese.</title>
        <authorList>
            <consortium name="US DOE Joint Genome Institute (JGI-PGF)"/>
            <person name="Walter F."/>
            <person name="Albersmeier A."/>
            <person name="Kalinowski J."/>
            <person name="Ruckert C."/>
        </authorList>
    </citation>
    <scope>NUCLEOTIDE SEQUENCE [LARGE SCALE GENOMIC DNA]</scope>
    <source>
        <strain evidence="2 3">KCTC 19473</strain>
    </source>
</reference>
<organism evidence="2 3">
    <name type="scientific">Nocardiopsis kunsanensis</name>
    <dbReference type="NCBI Taxonomy" id="141693"/>
    <lineage>
        <taxon>Bacteria</taxon>
        <taxon>Bacillati</taxon>
        <taxon>Actinomycetota</taxon>
        <taxon>Actinomycetes</taxon>
        <taxon>Streptosporangiales</taxon>
        <taxon>Nocardiopsidaceae</taxon>
        <taxon>Nocardiopsis</taxon>
    </lineage>
</organism>
<feature type="domain" description="Thiopeptide-type bacteriocin biosynthesis" evidence="1">
    <location>
        <begin position="40"/>
        <end position="108"/>
    </location>
</feature>
<evidence type="ECO:0000313" key="2">
    <source>
        <dbReference type="EMBL" id="GHD36636.1"/>
    </source>
</evidence>
<proteinExistence type="predicted"/>
<name>A0A918XM55_9ACTN</name>
<evidence type="ECO:0000259" key="1">
    <source>
        <dbReference type="Pfam" id="PF14028"/>
    </source>
</evidence>
<dbReference type="EMBL" id="BMXL01000040">
    <property type="protein sequence ID" value="GHD36636.1"/>
    <property type="molecule type" value="Genomic_DNA"/>
</dbReference>